<keyword evidence="2" id="KW-1185">Reference proteome</keyword>
<reference evidence="2" key="1">
    <citation type="journal article" date="2014" name="Science">
        <title>Ancient hybridizations among the ancestral genomes of bread wheat.</title>
        <authorList>
            <consortium name="International Wheat Genome Sequencing Consortium,"/>
            <person name="Marcussen T."/>
            <person name="Sandve S.R."/>
            <person name="Heier L."/>
            <person name="Spannagl M."/>
            <person name="Pfeifer M."/>
            <person name="Jakobsen K.S."/>
            <person name="Wulff B.B."/>
            <person name="Steuernagel B."/>
            <person name="Mayer K.F."/>
            <person name="Olsen O.A."/>
        </authorList>
    </citation>
    <scope>NUCLEOTIDE SEQUENCE [LARGE SCALE GENOMIC DNA]</scope>
    <source>
        <strain evidence="2">cv. AL8/78</strain>
    </source>
</reference>
<name>A0A453E2A6_AEGTS</name>
<protein>
    <submittedName>
        <fullName evidence="1">Uncharacterized protein</fullName>
    </submittedName>
</protein>
<dbReference type="Proteomes" id="UP000015105">
    <property type="component" value="Chromosome 3D"/>
</dbReference>
<dbReference type="AlphaFoldDB" id="A0A453E2A6"/>
<organism evidence="1 2">
    <name type="scientific">Aegilops tauschii subsp. strangulata</name>
    <name type="common">Goatgrass</name>
    <dbReference type="NCBI Taxonomy" id="200361"/>
    <lineage>
        <taxon>Eukaryota</taxon>
        <taxon>Viridiplantae</taxon>
        <taxon>Streptophyta</taxon>
        <taxon>Embryophyta</taxon>
        <taxon>Tracheophyta</taxon>
        <taxon>Spermatophyta</taxon>
        <taxon>Magnoliopsida</taxon>
        <taxon>Liliopsida</taxon>
        <taxon>Poales</taxon>
        <taxon>Poaceae</taxon>
        <taxon>BOP clade</taxon>
        <taxon>Pooideae</taxon>
        <taxon>Triticodae</taxon>
        <taxon>Triticeae</taxon>
        <taxon>Triticinae</taxon>
        <taxon>Aegilops</taxon>
    </lineage>
</organism>
<reference evidence="2" key="2">
    <citation type="journal article" date="2017" name="Nat. Plants">
        <title>The Aegilops tauschii genome reveals multiple impacts of transposons.</title>
        <authorList>
            <person name="Zhao G."/>
            <person name="Zou C."/>
            <person name="Li K."/>
            <person name="Wang K."/>
            <person name="Li T."/>
            <person name="Gao L."/>
            <person name="Zhang X."/>
            <person name="Wang H."/>
            <person name="Yang Z."/>
            <person name="Liu X."/>
            <person name="Jiang W."/>
            <person name="Mao L."/>
            <person name="Kong X."/>
            <person name="Jiao Y."/>
            <person name="Jia J."/>
        </authorList>
    </citation>
    <scope>NUCLEOTIDE SEQUENCE [LARGE SCALE GENOMIC DNA]</scope>
    <source>
        <strain evidence="2">cv. AL8/78</strain>
    </source>
</reference>
<evidence type="ECO:0000313" key="2">
    <source>
        <dbReference type="Proteomes" id="UP000015105"/>
    </source>
</evidence>
<reference evidence="1" key="3">
    <citation type="journal article" date="2017" name="Nature">
        <title>Genome sequence of the progenitor of the wheat D genome Aegilops tauschii.</title>
        <authorList>
            <person name="Luo M.C."/>
            <person name="Gu Y.Q."/>
            <person name="Puiu D."/>
            <person name="Wang H."/>
            <person name="Twardziok S.O."/>
            <person name="Deal K.R."/>
            <person name="Huo N."/>
            <person name="Zhu T."/>
            <person name="Wang L."/>
            <person name="Wang Y."/>
            <person name="McGuire P.E."/>
            <person name="Liu S."/>
            <person name="Long H."/>
            <person name="Ramasamy R.K."/>
            <person name="Rodriguez J.C."/>
            <person name="Van S.L."/>
            <person name="Yuan L."/>
            <person name="Wang Z."/>
            <person name="Xia Z."/>
            <person name="Xiao L."/>
            <person name="Anderson O.D."/>
            <person name="Ouyang S."/>
            <person name="Liang Y."/>
            <person name="Zimin A.V."/>
            <person name="Pertea G."/>
            <person name="Qi P."/>
            <person name="Bennetzen J.L."/>
            <person name="Dai X."/>
            <person name="Dawson M.W."/>
            <person name="Muller H.G."/>
            <person name="Kugler K."/>
            <person name="Rivarola-Duarte L."/>
            <person name="Spannagl M."/>
            <person name="Mayer K.F.X."/>
            <person name="Lu F.H."/>
            <person name="Bevan M.W."/>
            <person name="Leroy P."/>
            <person name="Li P."/>
            <person name="You F.M."/>
            <person name="Sun Q."/>
            <person name="Liu Z."/>
            <person name="Lyons E."/>
            <person name="Wicker T."/>
            <person name="Salzberg S.L."/>
            <person name="Devos K.M."/>
            <person name="Dvorak J."/>
        </authorList>
    </citation>
    <scope>NUCLEOTIDE SEQUENCE [LARGE SCALE GENOMIC DNA]</scope>
    <source>
        <strain evidence="1">cv. AL8/78</strain>
    </source>
</reference>
<dbReference type="EnsemblPlants" id="AET3Gv20192800.14">
    <property type="protein sequence ID" value="AET3Gv20192800.14"/>
    <property type="gene ID" value="AET3Gv20192800"/>
</dbReference>
<evidence type="ECO:0000313" key="1">
    <source>
        <dbReference type="EnsemblPlants" id="AET3Gv20192800.14"/>
    </source>
</evidence>
<dbReference type="Gramene" id="AET3Gv20192800.14">
    <property type="protein sequence ID" value="AET3Gv20192800.14"/>
    <property type="gene ID" value="AET3Gv20192800"/>
</dbReference>
<dbReference type="Gene3D" id="2.40.70.10">
    <property type="entry name" value="Acid Proteases"/>
    <property type="match status" value="1"/>
</dbReference>
<reference evidence="1" key="4">
    <citation type="submission" date="2019-03" db="UniProtKB">
        <authorList>
            <consortium name="EnsemblPlants"/>
        </authorList>
    </citation>
    <scope>IDENTIFICATION</scope>
</reference>
<reference evidence="1" key="5">
    <citation type="journal article" date="2021" name="G3 (Bethesda)">
        <title>Aegilops tauschii genome assembly Aet v5.0 features greater sequence contiguity and improved annotation.</title>
        <authorList>
            <person name="Wang L."/>
            <person name="Zhu T."/>
            <person name="Rodriguez J.C."/>
            <person name="Deal K.R."/>
            <person name="Dubcovsky J."/>
            <person name="McGuire P.E."/>
            <person name="Lux T."/>
            <person name="Spannagl M."/>
            <person name="Mayer K.F.X."/>
            <person name="Baldrich P."/>
            <person name="Meyers B.C."/>
            <person name="Huo N."/>
            <person name="Gu Y.Q."/>
            <person name="Zhou H."/>
            <person name="Devos K.M."/>
            <person name="Bennetzen J.L."/>
            <person name="Unver T."/>
            <person name="Budak H."/>
            <person name="Gulick P.J."/>
            <person name="Galiba G."/>
            <person name="Kalapos B."/>
            <person name="Nelson D.R."/>
            <person name="Li P."/>
            <person name="You F.M."/>
            <person name="Luo M.C."/>
            <person name="Dvorak J."/>
        </authorList>
    </citation>
    <scope>NUCLEOTIDE SEQUENCE [LARGE SCALE GENOMIC DNA]</scope>
    <source>
        <strain evidence="1">cv. AL8/78</strain>
    </source>
</reference>
<sequence length="45" mass="5051">MELMTFDSFRFETPSINLDIPPENYLIVTKDGNACLAILDGSSDR</sequence>
<proteinExistence type="predicted"/>
<dbReference type="InterPro" id="IPR021109">
    <property type="entry name" value="Peptidase_aspartic_dom_sf"/>
</dbReference>
<accession>A0A453E2A6</accession>